<evidence type="ECO:0000259" key="2">
    <source>
        <dbReference type="PROSITE" id="PS50850"/>
    </source>
</evidence>
<reference evidence="3" key="1">
    <citation type="journal article" date="2020" name="mSystems">
        <title>Genome- and Community-Level Interaction Insights into Carbon Utilization and Element Cycling Functions of Hydrothermarchaeota in Hydrothermal Sediment.</title>
        <authorList>
            <person name="Zhou Z."/>
            <person name="Liu Y."/>
            <person name="Xu W."/>
            <person name="Pan J."/>
            <person name="Luo Z.H."/>
            <person name="Li M."/>
        </authorList>
    </citation>
    <scope>NUCLEOTIDE SEQUENCE [LARGE SCALE GENOMIC DNA]</scope>
    <source>
        <strain evidence="3">SpSt-1116</strain>
    </source>
</reference>
<feature type="transmembrane region" description="Helical" evidence="1">
    <location>
        <begin position="228"/>
        <end position="249"/>
    </location>
</feature>
<dbReference type="InterPro" id="IPR050327">
    <property type="entry name" value="Proton-linked_MCT"/>
</dbReference>
<feature type="transmembrane region" description="Helical" evidence="1">
    <location>
        <begin position="293"/>
        <end position="311"/>
    </location>
</feature>
<feature type="domain" description="Major facilitator superfamily (MFS) profile" evidence="2">
    <location>
        <begin position="3"/>
        <end position="406"/>
    </location>
</feature>
<dbReference type="PROSITE" id="PS50850">
    <property type="entry name" value="MFS"/>
    <property type="match status" value="1"/>
</dbReference>
<sequence>MVGRWVVILAGFLLNLMLGIVYAWSVFVKPLTQVFGWSVTVASLPYSIFLLVFAFLMPLAGKAQDRAGPRKVAMLGGALLGVGFLLSGFIEVIRSPYWLVLTYGVIAGAGCGLGYACPIPVARKWFPERPGLATGLVVMGFGLSALLFAPIERMLIKAYGVGSTFHILGAVLLIVAVLAASMLRNPPEGYVSRSPEQKVTVAKSTEAKPEGIARRDLTSSEMVRDVRFYILWLSFFFMALAGLMVIGHIAPYAQEQGIDPLAAAFAVSALSALNALGRPGAGAISDRIGRAKTMFMLFLVQAITLIAFPHVAVSLATLYICAAIIGFNFGANFSLFPTATGDLFGIKHLGANYGLVFTSYGVGGLVGPIMAGYIFDVTGRYDLAFLAAGVLAFIAAFLSLTLRRRR</sequence>
<keyword evidence="1" id="KW-1133">Transmembrane helix</keyword>
<keyword evidence="1" id="KW-0472">Membrane</keyword>
<name>A0A7J3ZK01_9CREN</name>
<dbReference type="CDD" id="cd17353">
    <property type="entry name" value="MFS_OFA_like"/>
    <property type="match status" value="1"/>
</dbReference>
<feature type="transmembrane region" description="Helical" evidence="1">
    <location>
        <begin position="34"/>
        <end position="60"/>
    </location>
</feature>
<feature type="transmembrane region" description="Helical" evidence="1">
    <location>
        <begin position="131"/>
        <end position="151"/>
    </location>
</feature>
<feature type="transmembrane region" description="Helical" evidence="1">
    <location>
        <begin position="381"/>
        <end position="402"/>
    </location>
</feature>
<dbReference type="Pfam" id="PF07690">
    <property type="entry name" value="MFS_1"/>
    <property type="match status" value="1"/>
</dbReference>
<dbReference type="PANTHER" id="PTHR11360:SF304">
    <property type="entry name" value="MFS DOMAIN-CONTAINING PROTEIN"/>
    <property type="match status" value="1"/>
</dbReference>
<keyword evidence="1" id="KW-0812">Transmembrane</keyword>
<dbReference type="GO" id="GO:0022857">
    <property type="term" value="F:transmembrane transporter activity"/>
    <property type="evidence" value="ECO:0007669"/>
    <property type="project" value="InterPro"/>
</dbReference>
<evidence type="ECO:0000256" key="1">
    <source>
        <dbReference type="SAM" id="Phobius"/>
    </source>
</evidence>
<proteinExistence type="predicted"/>
<dbReference type="Gene3D" id="1.20.1250.20">
    <property type="entry name" value="MFS general substrate transporter like domains"/>
    <property type="match status" value="2"/>
</dbReference>
<accession>A0A7J3ZK01</accession>
<dbReference type="InterPro" id="IPR020846">
    <property type="entry name" value="MFS_dom"/>
</dbReference>
<feature type="transmembrane region" description="Helical" evidence="1">
    <location>
        <begin position="72"/>
        <end position="90"/>
    </location>
</feature>
<dbReference type="EMBL" id="DRZC01000038">
    <property type="protein sequence ID" value="HHQ80435.1"/>
    <property type="molecule type" value="Genomic_DNA"/>
</dbReference>
<organism evidence="3">
    <name type="scientific">Fervidicoccus fontis</name>
    <dbReference type="NCBI Taxonomy" id="683846"/>
    <lineage>
        <taxon>Archaea</taxon>
        <taxon>Thermoproteota</taxon>
        <taxon>Thermoprotei</taxon>
        <taxon>Fervidicoccales</taxon>
        <taxon>Fervidicoccaceae</taxon>
        <taxon>Fervidicoccus</taxon>
    </lineage>
</organism>
<feature type="transmembrane region" description="Helical" evidence="1">
    <location>
        <begin position="7"/>
        <end position="28"/>
    </location>
</feature>
<feature type="transmembrane region" description="Helical" evidence="1">
    <location>
        <begin position="261"/>
        <end position="281"/>
    </location>
</feature>
<feature type="transmembrane region" description="Helical" evidence="1">
    <location>
        <begin position="351"/>
        <end position="375"/>
    </location>
</feature>
<dbReference type="SUPFAM" id="SSF103473">
    <property type="entry name" value="MFS general substrate transporter"/>
    <property type="match status" value="1"/>
</dbReference>
<dbReference type="InterPro" id="IPR036259">
    <property type="entry name" value="MFS_trans_sf"/>
</dbReference>
<feature type="transmembrane region" description="Helical" evidence="1">
    <location>
        <begin position="317"/>
        <end position="339"/>
    </location>
</feature>
<feature type="transmembrane region" description="Helical" evidence="1">
    <location>
        <begin position="96"/>
        <end position="119"/>
    </location>
</feature>
<dbReference type="AlphaFoldDB" id="A0A7J3ZK01"/>
<dbReference type="InterPro" id="IPR011701">
    <property type="entry name" value="MFS"/>
</dbReference>
<feature type="transmembrane region" description="Helical" evidence="1">
    <location>
        <begin position="163"/>
        <end position="183"/>
    </location>
</feature>
<comment type="caution">
    <text evidence="3">The sequence shown here is derived from an EMBL/GenBank/DDBJ whole genome shotgun (WGS) entry which is preliminary data.</text>
</comment>
<protein>
    <submittedName>
        <fullName evidence="3">MFS transporter</fullName>
    </submittedName>
</protein>
<evidence type="ECO:0000313" key="3">
    <source>
        <dbReference type="EMBL" id="HHQ80435.1"/>
    </source>
</evidence>
<dbReference type="PANTHER" id="PTHR11360">
    <property type="entry name" value="MONOCARBOXYLATE TRANSPORTER"/>
    <property type="match status" value="1"/>
</dbReference>
<gene>
    <name evidence="3" type="ORF">ENM78_03110</name>
</gene>